<dbReference type="AlphaFoldDB" id="A0A1B2JE27"/>
<sequence>MSNSKSLGIVFQSSRARNNSENFQADSDSDDADTLEALKGKLNRLRLASTQTISNTKLAEIEKDIKDVEGKIESLNADLANESAGLQKIDTKSAQSLVFSPLDTKFEGSSPTFAISGILQELGNQNLDNKSIIENSNALVSVFQMHPYLKTELSLTPFGSRIQALLLNPQSEVIVSAYRISRYILLDSGTLELFNNIRLDLFLIISLSKEAKNSMEKSEALKLIRAIAEIDKNIIFINVNIIKSLLAILEHEEDPFYPIVLETVCEFGFLFPKLMHEADSFKYIIKSLMSGASDFSECCLLWLLEMIDTPRTRKIVLYDFDPSLLVAPFIEHRVRLAEGNHRVDLKLLYHTGYLVTTFLKVLPGIYIVGQENCTLVQNLLDCLDHRAVDVCSVILSIIADVFRLEVYPHPSVSRKEDQQTGYGIASDITNHGLALLLRLFLDKGLLYKLDCLTEDATIFKTKKEVELFTAAKDLMVGLLVLGSNLLPEDYTLNEINKSLVPLGYTELNELPTKYELLEIQFRPDRIGSKVSLQDLKIPKNCNQPPLKVDDPLLLRQKLMDTNVLLEKDYTKWDWSLVSQLIEGPLQNPTRLEETIRSTKFLKRIMSFYRPLKYRFSKLKRLETNEKFLIIGCKLMEALIKSDEGLNYLRESDLLTQVSDCLAQETTLASSKTSNSIFSATKIRTSMTYGYFSIIGVLSRTTKSVKLLSEVGILRLYDIITDSSAEREDLTKLILTESDYRISHTMQQILTKIAISASEKFRLFCTKLIVELLHKQEEAQEFFIEVLINQMYDPQENIANLAINEVDNYATSRAQIEKLVETQPEPSILFKMKADSLLRKVFSISKGYNYLHDLGFIDDSLKNWISKESLSFVGRVEEILKHDLFIDSYSSTKSKKILSTKVPFHLYGEMVRTEEGALKLKNSGVVRNCTDFVQKFRWEKIDESDPDLLTLLKSCLWSIGFICSHHLGFRLLQSSNIVEDILKRAETCTQINVKGVCFYVLGLIARTKEGAEILDDEGWESVFEKVNGAPIGICLPTDLSKFFVMEEVEHNRERSNTLIHEDLLSFWSGASLQPENMIVISEICKNLINIILYPQKSINQLNKIKSRYTELFDTDPNLLLIVMALFAQYNYGIRARRFILQELFKAQELAGMCAKRTRKKLKEKEKLYRTPPPLS</sequence>
<dbReference type="OrthoDB" id="271111at2759"/>
<dbReference type="Pfam" id="PF14668">
    <property type="entry name" value="RICTOR_V"/>
    <property type="match status" value="1"/>
</dbReference>
<dbReference type="GO" id="GO:0038203">
    <property type="term" value="P:TORC2 signaling"/>
    <property type="evidence" value="ECO:0007669"/>
    <property type="project" value="TreeGrafter"/>
</dbReference>
<feature type="domain" description="Rapamycin-insensitive companion of mTOR" evidence="4">
    <location>
        <begin position="948"/>
        <end position="1020"/>
    </location>
</feature>
<reference evidence="5 6" key="1">
    <citation type="submission" date="2016-02" db="EMBL/GenBank/DDBJ databases">
        <title>Comparative genomic and transcriptomic foundation for Pichia pastoris.</title>
        <authorList>
            <person name="Love K.R."/>
            <person name="Shah K.A."/>
            <person name="Whittaker C.A."/>
            <person name="Wu J."/>
            <person name="Bartlett M.C."/>
            <person name="Ma D."/>
            <person name="Leeson R.L."/>
            <person name="Priest M."/>
            <person name="Young S.K."/>
            <person name="Love J.C."/>
        </authorList>
    </citation>
    <scope>NUCLEOTIDE SEQUENCE [LARGE SCALE GENOMIC DNA]</scope>
    <source>
        <strain evidence="5 6">ATCC 28485</strain>
    </source>
</reference>
<evidence type="ECO:0000313" key="5">
    <source>
        <dbReference type="EMBL" id="ANZ76028.1"/>
    </source>
</evidence>
<dbReference type="Pfam" id="PF14666">
    <property type="entry name" value="RICTOR_M"/>
    <property type="match status" value="1"/>
</dbReference>
<dbReference type="InterPro" id="IPR029453">
    <property type="entry name" value="Rictor_IV"/>
</dbReference>
<feature type="domain" description="Rapamycin-insensitive companion of mTOR N-terminal" evidence="3">
    <location>
        <begin position="133"/>
        <end position="487"/>
    </location>
</feature>
<dbReference type="PANTHER" id="PTHR13298">
    <property type="entry name" value="CYTOSOLIC REGULATOR PIANISSIMO"/>
    <property type="match status" value="1"/>
</dbReference>
<dbReference type="InterPro" id="IPR016024">
    <property type="entry name" value="ARM-type_fold"/>
</dbReference>
<dbReference type="PANTHER" id="PTHR13298:SF11">
    <property type="entry name" value="RAPAMYCIN-INSENSITIVE COMPANION OF MTOR"/>
    <property type="match status" value="1"/>
</dbReference>
<evidence type="ECO:0000259" key="2">
    <source>
        <dbReference type="SMART" id="SM01307"/>
    </source>
</evidence>
<dbReference type="SMART" id="SM01310">
    <property type="entry name" value="RICTOR_V"/>
    <property type="match status" value="1"/>
</dbReference>
<dbReference type="SMART" id="SM01307">
    <property type="entry name" value="RICTOR_M"/>
    <property type="match status" value="1"/>
</dbReference>
<dbReference type="InterPro" id="IPR029452">
    <property type="entry name" value="RICTOR_V"/>
</dbReference>
<dbReference type="SMART" id="SM01303">
    <property type="entry name" value="RasGEF_N_2"/>
    <property type="match status" value="1"/>
</dbReference>
<evidence type="ECO:0000259" key="3">
    <source>
        <dbReference type="SMART" id="SM01308"/>
    </source>
</evidence>
<proteinExistence type="inferred from homology"/>
<dbReference type="Proteomes" id="UP000094565">
    <property type="component" value="Chromosome 2"/>
</dbReference>
<evidence type="ECO:0000313" key="6">
    <source>
        <dbReference type="Proteomes" id="UP000094565"/>
    </source>
</evidence>
<dbReference type="InterPro" id="IPR029451">
    <property type="entry name" value="RICTOR_M"/>
</dbReference>
<feature type="domain" description="Rapamycin-insensitive companion of mTOR middle" evidence="2">
    <location>
        <begin position="549"/>
        <end position="774"/>
    </location>
</feature>
<dbReference type="SMART" id="SM01308">
    <property type="entry name" value="RICTOR_N"/>
    <property type="match status" value="1"/>
</dbReference>
<dbReference type="InterPro" id="IPR028268">
    <property type="entry name" value="Pianissimo_fam"/>
</dbReference>
<gene>
    <name evidence="5" type="primary">TSC11</name>
    <name evidence="5" type="ORF">ATY40_BA7502904</name>
</gene>
<dbReference type="SUPFAM" id="SSF48371">
    <property type="entry name" value="ARM repeat"/>
    <property type="match status" value="1"/>
</dbReference>
<comment type="similarity">
    <text evidence="1">Belongs to the RICTOR family.</text>
</comment>
<dbReference type="Pfam" id="PF14664">
    <property type="entry name" value="RICTOR_N"/>
    <property type="match status" value="1"/>
</dbReference>
<name>A0A1B2JE27_PICPA</name>
<organism evidence="5 6">
    <name type="scientific">Komagataella pastoris</name>
    <name type="common">Yeast</name>
    <name type="synonym">Pichia pastoris</name>
    <dbReference type="NCBI Taxonomy" id="4922"/>
    <lineage>
        <taxon>Eukaryota</taxon>
        <taxon>Fungi</taxon>
        <taxon>Dikarya</taxon>
        <taxon>Ascomycota</taxon>
        <taxon>Saccharomycotina</taxon>
        <taxon>Pichiomycetes</taxon>
        <taxon>Pichiales</taxon>
        <taxon>Pichiaceae</taxon>
        <taxon>Komagataella</taxon>
    </lineage>
</organism>
<keyword evidence="6" id="KW-1185">Reference proteome</keyword>
<dbReference type="InterPro" id="IPR028267">
    <property type="entry name" value="Pianissimo_N"/>
</dbReference>
<evidence type="ECO:0000259" key="4">
    <source>
        <dbReference type="SMART" id="SM01310"/>
    </source>
</evidence>
<evidence type="ECO:0000256" key="1">
    <source>
        <dbReference type="ARBA" id="ARBA00008878"/>
    </source>
</evidence>
<protein>
    <submittedName>
        <fullName evidence="5">BA75_02904T0</fullName>
    </submittedName>
</protein>
<accession>A0A1B2JE27</accession>
<dbReference type="GO" id="GO:0031932">
    <property type="term" value="C:TORC2 complex"/>
    <property type="evidence" value="ECO:0007669"/>
    <property type="project" value="InterPro"/>
</dbReference>
<dbReference type="EMBL" id="CP014585">
    <property type="protein sequence ID" value="ANZ76028.1"/>
    <property type="molecule type" value="Genomic_DNA"/>
</dbReference>
<dbReference type="Pfam" id="PF14663">
    <property type="entry name" value="RasGEF_N_2"/>
    <property type="match status" value="1"/>
</dbReference>